<evidence type="ECO:0000259" key="3">
    <source>
        <dbReference type="PROSITE" id="PS50893"/>
    </source>
</evidence>
<dbReference type="Pfam" id="PF00005">
    <property type="entry name" value="ABC_tran"/>
    <property type="match status" value="2"/>
</dbReference>
<evidence type="ECO:0000313" key="5">
    <source>
        <dbReference type="Proteomes" id="UP000325218"/>
    </source>
</evidence>
<dbReference type="Pfam" id="PF12848">
    <property type="entry name" value="ABC_tran_Xtn"/>
    <property type="match status" value="1"/>
</dbReference>
<protein>
    <submittedName>
        <fullName evidence="4">ABC-F family ATP-binding cassette domain-containing protein</fullName>
    </submittedName>
</protein>
<dbReference type="AlphaFoldDB" id="A0A5D0CXX7"/>
<keyword evidence="1" id="KW-0547">Nucleotide-binding</keyword>
<feature type="domain" description="ABC transporter" evidence="3">
    <location>
        <begin position="4"/>
        <end position="256"/>
    </location>
</feature>
<feature type="domain" description="ABC transporter" evidence="3">
    <location>
        <begin position="309"/>
        <end position="509"/>
    </location>
</feature>
<dbReference type="CDD" id="cd03221">
    <property type="entry name" value="ABCF_EF-3"/>
    <property type="match status" value="2"/>
</dbReference>
<reference evidence="4 5" key="1">
    <citation type="submission" date="2019-08" db="EMBL/GenBank/DDBJ databases">
        <title>Genome sequencing of Paenibacillus faecis DSM 23593(T).</title>
        <authorList>
            <person name="Kook J.-K."/>
            <person name="Park S.-N."/>
            <person name="Lim Y.K."/>
        </authorList>
    </citation>
    <scope>NUCLEOTIDE SEQUENCE [LARGE SCALE GENOMIC DNA]</scope>
    <source>
        <strain evidence="4 5">DSM 23593</strain>
    </source>
</reference>
<dbReference type="InterPro" id="IPR003439">
    <property type="entry name" value="ABC_transporter-like_ATP-bd"/>
</dbReference>
<evidence type="ECO:0000256" key="2">
    <source>
        <dbReference type="ARBA" id="ARBA00022840"/>
    </source>
</evidence>
<dbReference type="Proteomes" id="UP000325218">
    <property type="component" value="Unassembled WGS sequence"/>
</dbReference>
<proteinExistence type="predicted"/>
<dbReference type="OrthoDB" id="9762369at2"/>
<dbReference type="PROSITE" id="PS50893">
    <property type="entry name" value="ABC_TRANSPORTER_2"/>
    <property type="match status" value="2"/>
</dbReference>
<accession>A0A5D0CXX7</accession>
<dbReference type="PROSITE" id="PS00211">
    <property type="entry name" value="ABC_TRANSPORTER_1"/>
    <property type="match status" value="2"/>
</dbReference>
<sequence>MSLLEVYDLTHRFTDKTLYRNAGLQLFKGEHMGIVGQNGAGKSTLIDILTGALIPDSGTVKWQPGLKVGHLDQHAEIRGSDTIRAYLQTAFAELYALESRLNELYAEMAASGEYDKLEQAAKVQEKLESGDFYHVDSRIDKVAQGLGIQAMGLDRPIRELSGGQRARVILAKLLLEEPDVLLLDEPTNFLDQEHVDWLAGFLAGFDSAFILVSHDYHFLDKVTTCICDIEFESIRKYTGKYSDFVRQKEHLRKDYLRQYHAQQKMIEKTEAYIRKNIAGVNSRIAQGRRKQLERVERLAPPAFAHKPSFFFKEIPLTGELALSVKGLQIGYDRPLLPGLSFSVGGGEKVGITGFNGIGKSTLLNTLIGRIPAIGGQFRFAESVRIGYFEQELVWEDLETTPIRHIAEHYPRMPEKEIRRSLAQCGLNATLAAQAIGTLSGGEQSKVKLCRLVLSPCNFLILDEPTNHLDAETKEALMAALTGFKGSVLIVSHEHPFYRGWVDRVMKIEG</sequence>
<keyword evidence="5" id="KW-1185">Reference proteome</keyword>
<dbReference type="PANTHER" id="PTHR42855">
    <property type="entry name" value="ABC TRANSPORTER ATP-BINDING SUBUNIT"/>
    <property type="match status" value="1"/>
</dbReference>
<dbReference type="InterPro" id="IPR017871">
    <property type="entry name" value="ABC_transporter-like_CS"/>
</dbReference>
<gene>
    <name evidence="4" type="ORF">FRY98_12995</name>
</gene>
<dbReference type="RefSeq" id="WP_148452344.1">
    <property type="nucleotide sequence ID" value="NZ_VSDO01000002.1"/>
</dbReference>
<dbReference type="EMBL" id="VSDO01000002">
    <property type="protein sequence ID" value="TYA13555.1"/>
    <property type="molecule type" value="Genomic_DNA"/>
</dbReference>
<dbReference type="InterPro" id="IPR027417">
    <property type="entry name" value="P-loop_NTPase"/>
</dbReference>
<dbReference type="PANTHER" id="PTHR42855:SF2">
    <property type="entry name" value="DRUG RESISTANCE ABC TRANSPORTER,ATP-BINDING PROTEIN"/>
    <property type="match status" value="1"/>
</dbReference>
<dbReference type="InterPro" id="IPR032781">
    <property type="entry name" value="ABC_tran_Xtn"/>
</dbReference>
<dbReference type="GO" id="GO:0005524">
    <property type="term" value="F:ATP binding"/>
    <property type="evidence" value="ECO:0007669"/>
    <property type="project" value="UniProtKB-KW"/>
</dbReference>
<organism evidence="4 5">
    <name type="scientific">Paenibacillus faecis</name>
    <dbReference type="NCBI Taxonomy" id="862114"/>
    <lineage>
        <taxon>Bacteria</taxon>
        <taxon>Bacillati</taxon>
        <taxon>Bacillota</taxon>
        <taxon>Bacilli</taxon>
        <taxon>Bacillales</taxon>
        <taxon>Paenibacillaceae</taxon>
        <taxon>Paenibacillus</taxon>
    </lineage>
</organism>
<dbReference type="InterPro" id="IPR003593">
    <property type="entry name" value="AAA+_ATPase"/>
</dbReference>
<dbReference type="InterPro" id="IPR051309">
    <property type="entry name" value="ABCF_ATPase"/>
</dbReference>
<dbReference type="SUPFAM" id="SSF52540">
    <property type="entry name" value="P-loop containing nucleoside triphosphate hydrolases"/>
    <property type="match status" value="2"/>
</dbReference>
<name>A0A5D0CXX7_9BACL</name>
<keyword evidence="2 4" id="KW-0067">ATP-binding</keyword>
<dbReference type="Gene3D" id="3.40.50.300">
    <property type="entry name" value="P-loop containing nucleotide triphosphate hydrolases"/>
    <property type="match status" value="2"/>
</dbReference>
<evidence type="ECO:0000313" key="4">
    <source>
        <dbReference type="EMBL" id="TYA13555.1"/>
    </source>
</evidence>
<evidence type="ECO:0000256" key="1">
    <source>
        <dbReference type="ARBA" id="ARBA00022741"/>
    </source>
</evidence>
<dbReference type="SMART" id="SM00382">
    <property type="entry name" value="AAA"/>
    <property type="match status" value="2"/>
</dbReference>
<dbReference type="GO" id="GO:0016887">
    <property type="term" value="F:ATP hydrolysis activity"/>
    <property type="evidence" value="ECO:0007669"/>
    <property type="project" value="InterPro"/>
</dbReference>
<dbReference type="FunFam" id="3.40.50.300:FF:000011">
    <property type="entry name" value="Putative ABC transporter ATP-binding component"/>
    <property type="match status" value="1"/>
</dbReference>
<comment type="caution">
    <text evidence="4">The sequence shown here is derived from an EMBL/GenBank/DDBJ whole genome shotgun (WGS) entry which is preliminary data.</text>
</comment>